<accession>A0ACC0JKX5</accession>
<evidence type="ECO:0000313" key="2">
    <source>
        <dbReference type="Proteomes" id="UP001064048"/>
    </source>
</evidence>
<name>A0ACC0JKX5_CHOFU</name>
<keyword evidence="2" id="KW-1185">Reference proteome</keyword>
<protein>
    <submittedName>
        <fullName evidence="1">Uncharacterized protein</fullName>
    </submittedName>
</protein>
<sequence>MINFLLDTPWYDRQIDGRIERIAYDEGLHGGGYMEGGAMYHEHRLTHPHLPAVHYPPPAAPAHALPGEPLIHKRDKDAIYGKTKNLEWLPRTGKRSFGRPPTRWTVENCGQPVDASGKLFWASSG</sequence>
<evidence type="ECO:0000313" key="1">
    <source>
        <dbReference type="EMBL" id="KAI8424762.1"/>
    </source>
</evidence>
<gene>
    <name evidence="1" type="ORF">MSG28_006710</name>
</gene>
<proteinExistence type="predicted"/>
<reference evidence="1 2" key="1">
    <citation type="journal article" date="2022" name="Genome Biol. Evol.">
        <title>The Spruce Budworm Genome: Reconstructing the Evolutionary History of Antifreeze Proteins.</title>
        <authorList>
            <person name="Beliveau C."/>
            <person name="Gagne P."/>
            <person name="Picq S."/>
            <person name="Vernygora O."/>
            <person name="Keeling C.I."/>
            <person name="Pinkney K."/>
            <person name="Doucet D."/>
            <person name="Wen F."/>
            <person name="Johnston J.S."/>
            <person name="Maaroufi H."/>
            <person name="Boyle B."/>
            <person name="Laroche J."/>
            <person name="Dewar K."/>
            <person name="Juretic N."/>
            <person name="Blackburn G."/>
            <person name="Nisole A."/>
            <person name="Brunet B."/>
            <person name="Brandao M."/>
            <person name="Lumley L."/>
            <person name="Duan J."/>
            <person name="Quan G."/>
            <person name="Lucarotti C.J."/>
            <person name="Roe A.D."/>
            <person name="Sperling F.A.H."/>
            <person name="Levesque R.C."/>
            <person name="Cusson M."/>
        </authorList>
    </citation>
    <scope>NUCLEOTIDE SEQUENCE [LARGE SCALE GENOMIC DNA]</scope>
    <source>
        <strain evidence="1">Glfc:IPQL:Cfum</strain>
    </source>
</reference>
<dbReference type="Proteomes" id="UP001064048">
    <property type="component" value="Chromosome 11"/>
</dbReference>
<comment type="caution">
    <text evidence="1">The sequence shown here is derived from an EMBL/GenBank/DDBJ whole genome shotgun (WGS) entry which is preliminary data.</text>
</comment>
<dbReference type="EMBL" id="CM046111">
    <property type="protein sequence ID" value="KAI8424762.1"/>
    <property type="molecule type" value="Genomic_DNA"/>
</dbReference>
<organism evidence="1 2">
    <name type="scientific">Choristoneura fumiferana</name>
    <name type="common">Spruce budworm moth</name>
    <name type="synonym">Archips fumiferana</name>
    <dbReference type="NCBI Taxonomy" id="7141"/>
    <lineage>
        <taxon>Eukaryota</taxon>
        <taxon>Metazoa</taxon>
        <taxon>Ecdysozoa</taxon>
        <taxon>Arthropoda</taxon>
        <taxon>Hexapoda</taxon>
        <taxon>Insecta</taxon>
        <taxon>Pterygota</taxon>
        <taxon>Neoptera</taxon>
        <taxon>Endopterygota</taxon>
        <taxon>Lepidoptera</taxon>
        <taxon>Glossata</taxon>
        <taxon>Ditrysia</taxon>
        <taxon>Tortricoidea</taxon>
        <taxon>Tortricidae</taxon>
        <taxon>Tortricinae</taxon>
        <taxon>Choristoneura</taxon>
    </lineage>
</organism>